<evidence type="ECO:0000256" key="2">
    <source>
        <dbReference type="SAM" id="Phobius"/>
    </source>
</evidence>
<feature type="compositionally biased region" description="Polar residues" evidence="1">
    <location>
        <begin position="143"/>
        <end position="160"/>
    </location>
</feature>
<proteinExistence type="predicted"/>
<feature type="transmembrane region" description="Helical" evidence="2">
    <location>
        <begin position="44"/>
        <end position="66"/>
    </location>
</feature>
<evidence type="ECO:0000313" key="3">
    <source>
        <dbReference type="EMBL" id="RCW92784.1"/>
    </source>
</evidence>
<dbReference type="RefSeq" id="WP_114309612.1">
    <property type="nucleotide sequence ID" value="NZ_QPJO01000002.1"/>
</dbReference>
<evidence type="ECO:0000313" key="4">
    <source>
        <dbReference type="Proteomes" id="UP000253436"/>
    </source>
</evidence>
<keyword evidence="2" id="KW-0812">Transmembrane</keyword>
<keyword evidence="2" id="KW-1133">Transmembrane helix</keyword>
<sequence length="256" mass="29291">MELDNIEKLIQDNFESREIKPSLEAKERLIIALNTNLKKKKKMWLHYAVAASLLLGLLLTGSQFLLNTENPVEPLRSGTNLKIVEETRGEDNDVSESHIVTNAIDTVKKVDLEPVTTTVNVRRSKSMAKVLKHQPVTEELPVKTSSESQPNEHTNLQNENLVKVESNESQSKMNSQESFQYITADQLLQIATTDNTIELRKSKTKDSKNYLESDVLLVEMEKELFYEKNKSIFKKAAKQLKELKEAVADRNYEHKH</sequence>
<keyword evidence="4" id="KW-1185">Reference proteome</keyword>
<feature type="region of interest" description="Disordered" evidence="1">
    <location>
        <begin position="135"/>
        <end position="161"/>
    </location>
</feature>
<dbReference type="AlphaFoldDB" id="A0A368ZH00"/>
<comment type="caution">
    <text evidence="3">The sequence shown here is derived from an EMBL/GenBank/DDBJ whole genome shotgun (WGS) entry which is preliminary data.</text>
</comment>
<dbReference type="OrthoDB" id="1432251at2"/>
<dbReference type="EMBL" id="QPJO01000002">
    <property type="protein sequence ID" value="RCW92784.1"/>
    <property type="molecule type" value="Genomic_DNA"/>
</dbReference>
<dbReference type="Proteomes" id="UP000253436">
    <property type="component" value="Unassembled WGS sequence"/>
</dbReference>
<evidence type="ECO:0000256" key="1">
    <source>
        <dbReference type="SAM" id="MobiDB-lite"/>
    </source>
</evidence>
<protein>
    <submittedName>
        <fullName evidence="3">Uncharacterized protein</fullName>
    </submittedName>
</protein>
<name>A0A368ZH00_9FLAO</name>
<reference evidence="3 4" key="1">
    <citation type="submission" date="2018-07" db="EMBL/GenBank/DDBJ databases">
        <title>Genomic Encyclopedia of Type Strains, Phase III (KMG-III): the genomes of soil and plant-associated and newly described type strains.</title>
        <authorList>
            <person name="Whitman W."/>
        </authorList>
    </citation>
    <scope>NUCLEOTIDE SEQUENCE [LARGE SCALE GENOMIC DNA]</scope>
    <source>
        <strain evidence="3 4">CECT 7958</strain>
    </source>
</reference>
<accession>A0A368ZH00</accession>
<gene>
    <name evidence="3" type="ORF">DFQ08_102820</name>
</gene>
<keyword evidence="2" id="KW-0472">Membrane</keyword>
<organism evidence="3 4">
    <name type="scientific">Winogradskyella arenosi</name>
    <dbReference type="NCBI Taxonomy" id="533325"/>
    <lineage>
        <taxon>Bacteria</taxon>
        <taxon>Pseudomonadati</taxon>
        <taxon>Bacteroidota</taxon>
        <taxon>Flavobacteriia</taxon>
        <taxon>Flavobacteriales</taxon>
        <taxon>Flavobacteriaceae</taxon>
        <taxon>Winogradskyella</taxon>
    </lineage>
</organism>